<name>A0A518E359_9BACT</name>
<proteinExistence type="predicted"/>
<keyword evidence="2" id="KW-0472">Membrane</keyword>
<evidence type="ECO:0000256" key="2">
    <source>
        <dbReference type="SAM" id="Phobius"/>
    </source>
</evidence>
<evidence type="ECO:0000313" key="3">
    <source>
        <dbReference type="EMBL" id="QDU98530.1"/>
    </source>
</evidence>
<feature type="transmembrane region" description="Helical" evidence="2">
    <location>
        <begin position="177"/>
        <end position="198"/>
    </location>
</feature>
<organism evidence="3 4">
    <name type="scientific">Lignipirellula cremea</name>
    <dbReference type="NCBI Taxonomy" id="2528010"/>
    <lineage>
        <taxon>Bacteria</taxon>
        <taxon>Pseudomonadati</taxon>
        <taxon>Planctomycetota</taxon>
        <taxon>Planctomycetia</taxon>
        <taxon>Pirellulales</taxon>
        <taxon>Pirellulaceae</taxon>
        <taxon>Lignipirellula</taxon>
    </lineage>
</organism>
<dbReference type="RefSeq" id="WP_145057863.1">
    <property type="nucleotide sequence ID" value="NZ_CP036433.1"/>
</dbReference>
<evidence type="ECO:0000313" key="4">
    <source>
        <dbReference type="Proteomes" id="UP000317648"/>
    </source>
</evidence>
<feature type="region of interest" description="Disordered" evidence="1">
    <location>
        <begin position="35"/>
        <end position="138"/>
    </location>
</feature>
<protein>
    <submittedName>
        <fullName evidence="3">Uncharacterized protein</fullName>
    </submittedName>
</protein>
<dbReference type="AlphaFoldDB" id="A0A518E359"/>
<accession>A0A518E359</accession>
<keyword evidence="2" id="KW-0812">Transmembrane</keyword>
<gene>
    <name evidence="3" type="ORF">Pla8534_63990</name>
</gene>
<reference evidence="3 4" key="1">
    <citation type="submission" date="2019-02" db="EMBL/GenBank/DDBJ databases">
        <title>Deep-cultivation of Planctomycetes and their phenomic and genomic characterization uncovers novel biology.</title>
        <authorList>
            <person name="Wiegand S."/>
            <person name="Jogler M."/>
            <person name="Boedeker C."/>
            <person name="Pinto D."/>
            <person name="Vollmers J."/>
            <person name="Rivas-Marin E."/>
            <person name="Kohn T."/>
            <person name="Peeters S.H."/>
            <person name="Heuer A."/>
            <person name="Rast P."/>
            <person name="Oberbeckmann S."/>
            <person name="Bunk B."/>
            <person name="Jeske O."/>
            <person name="Meyerdierks A."/>
            <person name="Storesund J.E."/>
            <person name="Kallscheuer N."/>
            <person name="Luecker S."/>
            <person name="Lage O.M."/>
            <person name="Pohl T."/>
            <person name="Merkel B.J."/>
            <person name="Hornburger P."/>
            <person name="Mueller R.-W."/>
            <person name="Bruemmer F."/>
            <person name="Labrenz M."/>
            <person name="Spormann A.M."/>
            <person name="Op den Camp H."/>
            <person name="Overmann J."/>
            <person name="Amann R."/>
            <person name="Jetten M.S.M."/>
            <person name="Mascher T."/>
            <person name="Medema M.H."/>
            <person name="Devos D.P."/>
            <person name="Kaster A.-K."/>
            <person name="Ovreas L."/>
            <person name="Rohde M."/>
            <person name="Galperin M.Y."/>
            <person name="Jogler C."/>
        </authorList>
    </citation>
    <scope>NUCLEOTIDE SEQUENCE [LARGE SCALE GENOMIC DNA]</scope>
    <source>
        <strain evidence="3 4">Pla85_3_4</strain>
    </source>
</reference>
<dbReference type="Proteomes" id="UP000317648">
    <property type="component" value="Chromosome"/>
</dbReference>
<evidence type="ECO:0000256" key="1">
    <source>
        <dbReference type="SAM" id="MobiDB-lite"/>
    </source>
</evidence>
<feature type="region of interest" description="Disordered" evidence="1">
    <location>
        <begin position="206"/>
        <end position="239"/>
    </location>
</feature>
<sequence>MAIPVECPECEFAFAIPDDFGGRKGKCPECLQVFRAPKSGDSSMLRSPAPPKAEGSGITPPDIQIDTRPAKSRTQASTQTPPSPALPDKETVPPSPREPVDAAPEPPATDEPQVPDASNKTPAGSNKDAAGLSQKSAEAADGRWFNDLDESFQDIPLSTYPGPEVASPAAAGAWRMWAVAAGGMLIGFLLFGLALLLIRPQLQSPAPGGSPNLPSPPPRKSPAVTSLPVEPPPPPLSAEQMSRIADRTLSSLARIEVESPSGNRAGSGFLVDPRGRVALPYSLLVDAARVTVTLHGSEPVDSLGLLSADESYDLAIIQIPQPKVVNLGIPIAIYEPLAKHDRLVIASGSGLRDELLQATCGELVSTEHSRGLESLSAGAKSRLRELSQSAPRDLTWVEFSQPVTPTMNGLPLLSPAGEAVGIAIEWGPDLEHGFAIHARHLAPLLEVLDDNPEAIAFLSGSFDASVSTAVTATPPITSSVPIPDPSIAAAVRPEVPDAAAMGPLPESPKVNATDIGRWLAYAKGLNFVATERDHVDRLQQLAQIINQALTQADDETIAADKRTAAVEMANEALLSISETRWPPTLEFADKNNLQYDRLRGASGGDGVFLRCRLHVDNPSPPEEFGKRNLLLFQVYGTENFIGVPVKEMNPLLKPNSEWLVIGQVLNLGRGLVFNEGDATHRVEIFVEAHSLVEKPKPLPGK</sequence>
<dbReference type="EMBL" id="CP036433">
    <property type="protein sequence ID" value="QDU98530.1"/>
    <property type="molecule type" value="Genomic_DNA"/>
</dbReference>
<dbReference type="Gene3D" id="2.40.10.120">
    <property type="match status" value="1"/>
</dbReference>
<dbReference type="SUPFAM" id="SSF50494">
    <property type="entry name" value="Trypsin-like serine proteases"/>
    <property type="match status" value="1"/>
</dbReference>
<dbReference type="OrthoDB" id="239030at2"/>
<keyword evidence="2" id="KW-1133">Transmembrane helix</keyword>
<dbReference type="KEGG" id="lcre:Pla8534_63990"/>
<dbReference type="InterPro" id="IPR009003">
    <property type="entry name" value="Peptidase_S1_PA"/>
</dbReference>
<keyword evidence="4" id="KW-1185">Reference proteome</keyword>